<accession>A0A067M461</accession>
<name>A0A067M461_BOTB1</name>
<dbReference type="AlphaFoldDB" id="A0A067M461"/>
<keyword evidence="2" id="KW-1185">Reference proteome</keyword>
<evidence type="ECO:0000313" key="2">
    <source>
        <dbReference type="Proteomes" id="UP000027195"/>
    </source>
</evidence>
<dbReference type="HOGENOM" id="CLU_2291241_0_0_1"/>
<evidence type="ECO:0000313" key="1">
    <source>
        <dbReference type="EMBL" id="KDQ09505.1"/>
    </source>
</evidence>
<gene>
    <name evidence="1" type="ORF">BOTBODRAFT_523677</name>
</gene>
<proteinExistence type="predicted"/>
<sequence length="101" mass="11511">MDEYSGDPAWWDAQFSELLRRANVRLVRESLKDELIARAIKITMREGRKEELHCECQLLAYQATITWLARRELGSIATWRVLRVPASRAAAISAPTGLQGQ</sequence>
<reference evidence="2" key="1">
    <citation type="journal article" date="2014" name="Proc. Natl. Acad. Sci. U.S.A.">
        <title>Extensive sampling of basidiomycete genomes demonstrates inadequacy of the white-rot/brown-rot paradigm for wood decay fungi.</title>
        <authorList>
            <person name="Riley R."/>
            <person name="Salamov A.A."/>
            <person name="Brown D.W."/>
            <person name="Nagy L.G."/>
            <person name="Floudas D."/>
            <person name="Held B.W."/>
            <person name="Levasseur A."/>
            <person name="Lombard V."/>
            <person name="Morin E."/>
            <person name="Otillar R."/>
            <person name="Lindquist E.A."/>
            <person name="Sun H."/>
            <person name="LaButti K.M."/>
            <person name="Schmutz J."/>
            <person name="Jabbour D."/>
            <person name="Luo H."/>
            <person name="Baker S.E."/>
            <person name="Pisabarro A.G."/>
            <person name="Walton J.D."/>
            <person name="Blanchette R.A."/>
            <person name="Henrissat B."/>
            <person name="Martin F."/>
            <person name="Cullen D."/>
            <person name="Hibbett D.S."/>
            <person name="Grigoriev I.V."/>
        </authorList>
    </citation>
    <scope>NUCLEOTIDE SEQUENCE [LARGE SCALE GENOMIC DNA]</scope>
    <source>
        <strain evidence="2">FD-172 SS1</strain>
    </source>
</reference>
<protein>
    <submittedName>
        <fullName evidence="1">Uncharacterized protein</fullName>
    </submittedName>
</protein>
<dbReference type="InParanoid" id="A0A067M461"/>
<dbReference type="EMBL" id="KL198077">
    <property type="protein sequence ID" value="KDQ09505.1"/>
    <property type="molecule type" value="Genomic_DNA"/>
</dbReference>
<organism evidence="1 2">
    <name type="scientific">Botryobasidium botryosum (strain FD-172 SS1)</name>
    <dbReference type="NCBI Taxonomy" id="930990"/>
    <lineage>
        <taxon>Eukaryota</taxon>
        <taxon>Fungi</taxon>
        <taxon>Dikarya</taxon>
        <taxon>Basidiomycota</taxon>
        <taxon>Agaricomycotina</taxon>
        <taxon>Agaricomycetes</taxon>
        <taxon>Cantharellales</taxon>
        <taxon>Botryobasidiaceae</taxon>
        <taxon>Botryobasidium</taxon>
    </lineage>
</organism>
<dbReference type="Proteomes" id="UP000027195">
    <property type="component" value="Unassembled WGS sequence"/>
</dbReference>